<dbReference type="AlphaFoldDB" id="A0A562NRU8"/>
<dbReference type="OrthoDB" id="7846553at2"/>
<organism evidence="1 2">
    <name type="scientific">Paracoccus sulfuroxidans</name>
    <dbReference type="NCBI Taxonomy" id="384678"/>
    <lineage>
        <taxon>Bacteria</taxon>
        <taxon>Pseudomonadati</taxon>
        <taxon>Pseudomonadota</taxon>
        <taxon>Alphaproteobacteria</taxon>
        <taxon>Rhodobacterales</taxon>
        <taxon>Paracoccaceae</taxon>
        <taxon>Paracoccus</taxon>
    </lineage>
</organism>
<keyword evidence="2" id="KW-1185">Reference proteome</keyword>
<comment type="caution">
    <text evidence="1">The sequence shown here is derived from an EMBL/GenBank/DDBJ whole genome shotgun (WGS) entry which is preliminary data.</text>
</comment>
<protein>
    <submittedName>
        <fullName evidence="1">Uncharacterized protein</fullName>
    </submittedName>
</protein>
<accession>A0A562NRU8</accession>
<reference evidence="1 2" key="1">
    <citation type="journal article" date="2015" name="Stand. Genomic Sci.">
        <title>Genomic Encyclopedia of Bacterial and Archaeal Type Strains, Phase III: the genomes of soil and plant-associated and newly described type strains.</title>
        <authorList>
            <person name="Whitman W.B."/>
            <person name="Woyke T."/>
            <person name="Klenk H.P."/>
            <person name="Zhou Y."/>
            <person name="Lilburn T.G."/>
            <person name="Beck B.J."/>
            <person name="De Vos P."/>
            <person name="Vandamme P."/>
            <person name="Eisen J.A."/>
            <person name="Garrity G."/>
            <person name="Hugenholtz P."/>
            <person name="Kyrpides N.C."/>
        </authorList>
    </citation>
    <scope>NUCLEOTIDE SEQUENCE [LARGE SCALE GENOMIC DNA]</scope>
    <source>
        <strain evidence="1 2">CGMCC 1.5364</strain>
    </source>
</reference>
<name>A0A562NRU8_9RHOB</name>
<sequence>MEWRNPRFNASGTIDVELLVPDLGWLPFTASPDDPEDYGRAIFNDLKDKAAPFVPEDQAAE</sequence>
<dbReference type="RefSeq" id="WP_145397131.1">
    <property type="nucleotide sequence ID" value="NZ_VLKU01000004.1"/>
</dbReference>
<gene>
    <name evidence="1" type="ORF">IQ24_01426</name>
</gene>
<dbReference type="Proteomes" id="UP000316225">
    <property type="component" value="Unassembled WGS sequence"/>
</dbReference>
<evidence type="ECO:0000313" key="1">
    <source>
        <dbReference type="EMBL" id="TWI34918.1"/>
    </source>
</evidence>
<evidence type="ECO:0000313" key="2">
    <source>
        <dbReference type="Proteomes" id="UP000316225"/>
    </source>
</evidence>
<dbReference type="EMBL" id="VLKU01000004">
    <property type="protein sequence ID" value="TWI34918.1"/>
    <property type="molecule type" value="Genomic_DNA"/>
</dbReference>
<proteinExistence type="predicted"/>